<dbReference type="GeneID" id="11522019"/>
<dbReference type="AlphaFoldDB" id="G2RHI7"/>
<feature type="compositionally biased region" description="Pro residues" evidence="1">
    <location>
        <begin position="103"/>
        <end position="113"/>
    </location>
</feature>
<feature type="region of interest" description="Disordered" evidence="1">
    <location>
        <begin position="1"/>
        <end position="32"/>
    </location>
</feature>
<feature type="region of interest" description="Disordered" evidence="1">
    <location>
        <begin position="174"/>
        <end position="194"/>
    </location>
</feature>
<dbReference type="OrthoDB" id="4590993at2759"/>
<protein>
    <submittedName>
        <fullName evidence="2">Uncharacterized protein</fullName>
    </submittedName>
</protein>
<feature type="compositionally biased region" description="Low complexity" evidence="1">
    <location>
        <begin position="58"/>
        <end position="74"/>
    </location>
</feature>
<dbReference type="KEGG" id="ttt:THITE_116618"/>
<dbReference type="eggNOG" id="ENOG502RA40">
    <property type="taxonomic scope" value="Eukaryota"/>
</dbReference>
<feature type="compositionally biased region" description="Pro residues" evidence="1">
    <location>
        <begin position="75"/>
        <end position="87"/>
    </location>
</feature>
<feature type="region of interest" description="Disordered" evidence="1">
    <location>
        <begin position="304"/>
        <end position="325"/>
    </location>
</feature>
<evidence type="ECO:0000313" key="3">
    <source>
        <dbReference type="Proteomes" id="UP000008181"/>
    </source>
</evidence>
<sequence length="325" mass="34207">MSESAKLNTADGCGASGSAGLEIGAEERGDKRSELALQAVEEIEKELGDIGRGADFPLVRCRGRSGSSRSGSSLVPPPPSRPPPLPPVFTEHQQCAQDALPTLPAPSTAPPPVQERGREVSRRLAQPPTPGHRRFHFHDLDPNNPYGYVQPPPFRHNWDTPNRARAVRSMNPVGAHRAGYTGPPIGSRPRPVPPTAEPAAITAASHPYFPMMSPYEAESSLRMQTTDEAAFPSGAPSRPAPASVAGQKYWKAPAPGVGAGSWTVRPPGGSFLLLDDPADPVSAATAAALAAATRVRDAALFGQYRGDGRGGEDGGEWEDGMGGWI</sequence>
<dbReference type="Proteomes" id="UP000008181">
    <property type="component" value="Chromosome 6"/>
</dbReference>
<evidence type="ECO:0000256" key="1">
    <source>
        <dbReference type="SAM" id="MobiDB-lite"/>
    </source>
</evidence>
<dbReference type="HOGENOM" id="CLU_855764_0_0_1"/>
<gene>
    <name evidence="2" type="ORF">THITE_116618</name>
</gene>
<dbReference type="EMBL" id="CP003014">
    <property type="protein sequence ID" value="AEO71299.1"/>
    <property type="molecule type" value="Genomic_DNA"/>
</dbReference>
<accession>G2RHI7</accession>
<feature type="region of interest" description="Disordered" evidence="1">
    <location>
        <begin position="45"/>
        <end position="137"/>
    </location>
</feature>
<organism evidence="2 3">
    <name type="scientific">Thermothielavioides terrestris (strain ATCC 38088 / NRRL 8126)</name>
    <name type="common">Thielavia terrestris</name>
    <dbReference type="NCBI Taxonomy" id="578455"/>
    <lineage>
        <taxon>Eukaryota</taxon>
        <taxon>Fungi</taxon>
        <taxon>Dikarya</taxon>
        <taxon>Ascomycota</taxon>
        <taxon>Pezizomycotina</taxon>
        <taxon>Sordariomycetes</taxon>
        <taxon>Sordariomycetidae</taxon>
        <taxon>Sordariales</taxon>
        <taxon>Chaetomiaceae</taxon>
        <taxon>Thermothielavioides</taxon>
        <taxon>Thermothielavioides terrestris</taxon>
    </lineage>
</organism>
<keyword evidence="3" id="KW-1185">Reference proteome</keyword>
<dbReference type="RefSeq" id="XP_003657635.1">
    <property type="nucleotide sequence ID" value="XM_003657587.1"/>
</dbReference>
<evidence type="ECO:0000313" key="2">
    <source>
        <dbReference type="EMBL" id="AEO71299.1"/>
    </source>
</evidence>
<name>G2RHI7_THETT</name>
<proteinExistence type="predicted"/>
<reference evidence="2 3" key="1">
    <citation type="journal article" date="2011" name="Nat. Biotechnol.">
        <title>Comparative genomic analysis of the thermophilic biomass-degrading fungi Myceliophthora thermophila and Thielavia terrestris.</title>
        <authorList>
            <person name="Berka R.M."/>
            <person name="Grigoriev I.V."/>
            <person name="Otillar R."/>
            <person name="Salamov A."/>
            <person name="Grimwood J."/>
            <person name="Reid I."/>
            <person name="Ishmael N."/>
            <person name="John T."/>
            <person name="Darmond C."/>
            <person name="Moisan M.-C."/>
            <person name="Henrissat B."/>
            <person name="Coutinho P.M."/>
            <person name="Lombard V."/>
            <person name="Natvig D.O."/>
            <person name="Lindquist E."/>
            <person name="Schmutz J."/>
            <person name="Lucas S."/>
            <person name="Harris P."/>
            <person name="Powlowski J."/>
            <person name="Bellemare A."/>
            <person name="Taylor D."/>
            <person name="Butler G."/>
            <person name="de Vries R.P."/>
            <person name="Allijn I.E."/>
            <person name="van den Brink J."/>
            <person name="Ushinsky S."/>
            <person name="Storms R."/>
            <person name="Powell A.J."/>
            <person name="Paulsen I.T."/>
            <person name="Elbourne L.D.H."/>
            <person name="Baker S.E."/>
            <person name="Magnuson J."/>
            <person name="LaBoissiere S."/>
            <person name="Clutterbuck A.J."/>
            <person name="Martinez D."/>
            <person name="Wogulis M."/>
            <person name="de Leon A.L."/>
            <person name="Rey M.W."/>
            <person name="Tsang A."/>
        </authorList>
    </citation>
    <scope>NUCLEOTIDE SEQUENCE [LARGE SCALE GENOMIC DNA]</scope>
    <source>
        <strain evidence="3">ATCC 38088 / NRRL 8126</strain>
    </source>
</reference>